<dbReference type="Pfam" id="PF00501">
    <property type="entry name" value="AMP-binding"/>
    <property type="match status" value="1"/>
</dbReference>
<dbReference type="Pfam" id="PF13193">
    <property type="entry name" value="AMP-binding_C"/>
    <property type="match status" value="1"/>
</dbReference>
<gene>
    <name evidence="5" type="ORF">K7G82_08050</name>
</gene>
<dbReference type="Proteomes" id="UP000706039">
    <property type="component" value="Unassembled WGS sequence"/>
</dbReference>
<evidence type="ECO:0000256" key="1">
    <source>
        <dbReference type="ARBA" id="ARBA00006432"/>
    </source>
</evidence>
<dbReference type="PANTHER" id="PTHR43201:SF5">
    <property type="entry name" value="MEDIUM-CHAIN ACYL-COA LIGASE ACSF2, MITOCHONDRIAL"/>
    <property type="match status" value="1"/>
</dbReference>
<dbReference type="PANTHER" id="PTHR43201">
    <property type="entry name" value="ACYL-COA SYNTHETASE"/>
    <property type="match status" value="1"/>
</dbReference>
<dbReference type="SUPFAM" id="SSF56801">
    <property type="entry name" value="Acetyl-CoA synthetase-like"/>
    <property type="match status" value="1"/>
</dbReference>
<evidence type="ECO:0000256" key="2">
    <source>
        <dbReference type="ARBA" id="ARBA00022598"/>
    </source>
</evidence>
<comment type="similarity">
    <text evidence="1">Belongs to the ATP-dependent AMP-binding enzyme family.</text>
</comment>
<dbReference type="InterPro" id="IPR045851">
    <property type="entry name" value="AMP-bd_C_sf"/>
</dbReference>
<name>A0ABS7PLW0_9SPHN</name>
<organism evidence="5 6">
    <name type="scientific">Sphingomonas colocasiae</name>
    <dbReference type="NCBI Taxonomy" id="1848973"/>
    <lineage>
        <taxon>Bacteria</taxon>
        <taxon>Pseudomonadati</taxon>
        <taxon>Pseudomonadota</taxon>
        <taxon>Alphaproteobacteria</taxon>
        <taxon>Sphingomonadales</taxon>
        <taxon>Sphingomonadaceae</taxon>
        <taxon>Sphingomonas</taxon>
    </lineage>
</organism>
<keyword evidence="2" id="KW-0436">Ligase</keyword>
<proteinExistence type="inferred from homology"/>
<protein>
    <submittedName>
        <fullName evidence="5">AMP-binding protein</fullName>
    </submittedName>
</protein>
<dbReference type="PROSITE" id="PS00455">
    <property type="entry name" value="AMP_BINDING"/>
    <property type="match status" value="1"/>
</dbReference>
<reference evidence="5 6" key="1">
    <citation type="submission" date="2021-08" db="EMBL/GenBank/DDBJ databases">
        <authorList>
            <person name="Tuo L."/>
        </authorList>
    </citation>
    <scope>NUCLEOTIDE SEQUENCE [LARGE SCALE GENOMIC DNA]</scope>
    <source>
        <strain evidence="5 6">JCM 31229</strain>
    </source>
</reference>
<evidence type="ECO:0000259" key="4">
    <source>
        <dbReference type="Pfam" id="PF13193"/>
    </source>
</evidence>
<keyword evidence="6" id="KW-1185">Reference proteome</keyword>
<accession>A0ABS7PLW0</accession>
<sequence>MSGLPPELLRISDYAGWHARRRPDAVALTLDGHGWTYAELAAAVDRLARALLAAGIGKGDRVATLQPPHPAYLVDFLATASIGAIWVGLNPRYRLDELLHVLTDAEPAILLARRHIGDRRYDEELAALAAACPSLRRIVLHDSADGPPGSEPMAAFLQSGEAIGQERLERARAGCGGRDPCLIVYTSGSTGAPKGALLHHAGLARFSLAQNRLWPLSPLRVINYFPINHVGSVVDCSLPCLVAGGTTIFMEKFDPAECLRLMARERVTLWGSVPSTFPMILDLPDFADHDLSAVELIIWGGAAMGEEMIARLAALGPALATNYGMTETTSAITAIAPTRDLERLANSVGPAFPGVEIRLSGADDAPVGPGEVGEVQTRSALNFLGYWRRPDATAEAFTSDGYFRTGDLAVLRPDGCYRIVGRIKEMYKSGGYNVYPREVEAVLESHPAVEEAAVVAMPDPIWQEIGVAFVTLRAPADPADLYVWCRARLANYKLPKRIEIEQDLPLLPIGKIDKAALRRRLG</sequence>
<dbReference type="InterPro" id="IPR025110">
    <property type="entry name" value="AMP-bd_C"/>
</dbReference>
<dbReference type="InterPro" id="IPR000873">
    <property type="entry name" value="AMP-dep_synth/lig_dom"/>
</dbReference>
<dbReference type="InterPro" id="IPR042099">
    <property type="entry name" value="ANL_N_sf"/>
</dbReference>
<dbReference type="InterPro" id="IPR020845">
    <property type="entry name" value="AMP-binding_CS"/>
</dbReference>
<feature type="domain" description="AMP-dependent synthetase/ligase" evidence="3">
    <location>
        <begin position="17"/>
        <end position="387"/>
    </location>
</feature>
<dbReference type="Gene3D" id="3.40.50.12780">
    <property type="entry name" value="N-terminal domain of ligase-like"/>
    <property type="match status" value="1"/>
</dbReference>
<dbReference type="Gene3D" id="3.30.300.30">
    <property type="match status" value="1"/>
</dbReference>
<dbReference type="EMBL" id="JAINVV010000004">
    <property type="protein sequence ID" value="MBY8822238.1"/>
    <property type="molecule type" value="Genomic_DNA"/>
</dbReference>
<evidence type="ECO:0000259" key="3">
    <source>
        <dbReference type="Pfam" id="PF00501"/>
    </source>
</evidence>
<comment type="caution">
    <text evidence="5">The sequence shown here is derived from an EMBL/GenBank/DDBJ whole genome shotgun (WGS) entry which is preliminary data.</text>
</comment>
<evidence type="ECO:0000313" key="5">
    <source>
        <dbReference type="EMBL" id="MBY8822238.1"/>
    </source>
</evidence>
<dbReference type="RefSeq" id="WP_222989338.1">
    <property type="nucleotide sequence ID" value="NZ_JAINVV010000004.1"/>
</dbReference>
<evidence type="ECO:0000313" key="6">
    <source>
        <dbReference type="Proteomes" id="UP000706039"/>
    </source>
</evidence>
<feature type="domain" description="AMP-binding enzyme C-terminal" evidence="4">
    <location>
        <begin position="438"/>
        <end position="511"/>
    </location>
</feature>